<keyword evidence="2" id="KW-1185">Reference proteome</keyword>
<dbReference type="EMBL" id="JBHTCH010000021">
    <property type="protein sequence ID" value="MFC7362214.1"/>
    <property type="molecule type" value="Genomic_DNA"/>
</dbReference>
<organism evidence="1 2">
    <name type="scientific">Nocardioides astragali</name>
    <dbReference type="NCBI Taxonomy" id="1776736"/>
    <lineage>
        <taxon>Bacteria</taxon>
        <taxon>Bacillati</taxon>
        <taxon>Actinomycetota</taxon>
        <taxon>Actinomycetes</taxon>
        <taxon>Propionibacteriales</taxon>
        <taxon>Nocardioidaceae</taxon>
        <taxon>Nocardioides</taxon>
    </lineage>
</organism>
<comment type="caution">
    <text evidence="1">The sequence shown here is derived from an EMBL/GenBank/DDBJ whole genome shotgun (WGS) entry which is preliminary data.</text>
</comment>
<evidence type="ECO:0000313" key="2">
    <source>
        <dbReference type="Proteomes" id="UP001596524"/>
    </source>
</evidence>
<dbReference type="Proteomes" id="UP001596524">
    <property type="component" value="Unassembled WGS sequence"/>
</dbReference>
<accession>A0ABW2N6Z6</accession>
<name>A0ABW2N6Z6_9ACTN</name>
<sequence length="95" mass="10656">MTRRITQTFHGWGQRDVVVTLAEDQEHAGEHSGLLRAWAVDDETGDWWAMCNYYVGPGMQMLGWVHQDHLRPVVELTDGDGLVAANVVALPQRDA</sequence>
<protein>
    <submittedName>
        <fullName evidence="1">Uncharacterized protein</fullName>
    </submittedName>
</protein>
<proteinExistence type="predicted"/>
<dbReference type="RefSeq" id="WP_255892055.1">
    <property type="nucleotide sequence ID" value="NZ_JAFMZM010000005.1"/>
</dbReference>
<reference evidence="2" key="1">
    <citation type="journal article" date="2019" name="Int. J. Syst. Evol. Microbiol.">
        <title>The Global Catalogue of Microorganisms (GCM) 10K type strain sequencing project: providing services to taxonomists for standard genome sequencing and annotation.</title>
        <authorList>
            <consortium name="The Broad Institute Genomics Platform"/>
            <consortium name="The Broad Institute Genome Sequencing Center for Infectious Disease"/>
            <person name="Wu L."/>
            <person name="Ma J."/>
        </authorList>
    </citation>
    <scope>NUCLEOTIDE SEQUENCE [LARGE SCALE GENOMIC DNA]</scope>
    <source>
        <strain evidence="2">FCH27</strain>
    </source>
</reference>
<evidence type="ECO:0000313" key="1">
    <source>
        <dbReference type="EMBL" id="MFC7362214.1"/>
    </source>
</evidence>
<gene>
    <name evidence="1" type="ORF">ACFQO6_18225</name>
</gene>